<feature type="compositionally biased region" description="Low complexity" evidence="2">
    <location>
        <begin position="347"/>
        <end position="371"/>
    </location>
</feature>
<feature type="region of interest" description="Disordered" evidence="2">
    <location>
        <begin position="345"/>
        <end position="400"/>
    </location>
</feature>
<dbReference type="Proteomes" id="UP000242146">
    <property type="component" value="Unassembled WGS sequence"/>
</dbReference>
<evidence type="ECO:0000313" key="4">
    <source>
        <dbReference type="EMBL" id="ORX62674.1"/>
    </source>
</evidence>
<proteinExistence type="predicted"/>
<dbReference type="STRING" id="101127.A0A1X2GYF3"/>
<dbReference type="PANTHER" id="PTHR28190:SF1">
    <property type="entry name" value="NUCLEAR MIGRATION PROTEIN NUM1"/>
    <property type="match status" value="1"/>
</dbReference>
<feature type="region of interest" description="Disordered" evidence="2">
    <location>
        <begin position="117"/>
        <end position="162"/>
    </location>
</feature>
<dbReference type="GO" id="GO:0032065">
    <property type="term" value="P:maintenance of protein location in cell cortex"/>
    <property type="evidence" value="ECO:0007669"/>
    <property type="project" value="InterPro"/>
</dbReference>
<reference evidence="4 5" key="1">
    <citation type="submission" date="2016-07" db="EMBL/GenBank/DDBJ databases">
        <title>Pervasive Adenine N6-methylation of Active Genes in Fungi.</title>
        <authorList>
            <consortium name="DOE Joint Genome Institute"/>
            <person name="Mondo S.J."/>
            <person name="Dannebaum R.O."/>
            <person name="Kuo R.C."/>
            <person name="Labutti K."/>
            <person name="Haridas S."/>
            <person name="Kuo A."/>
            <person name="Salamov A."/>
            <person name="Ahrendt S.R."/>
            <person name="Lipzen A."/>
            <person name="Sullivan W."/>
            <person name="Andreopoulos W.B."/>
            <person name="Clum A."/>
            <person name="Lindquist E."/>
            <person name="Daum C."/>
            <person name="Ramamoorthy G.K."/>
            <person name="Gryganskyi A."/>
            <person name="Culley D."/>
            <person name="Magnuson J.K."/>
            <person name="James T.Y."/>
            <person name="O'Malley M.A."/>
            <person name="Stajich J.E."/>
            <person name="Spatafora J.W."/>
            <person name="Visel A."/>
            <person name="Grigoriev I.V."/>
        </authorList>
    </citation>
    <scope>NUCLEOTIDE SEQUENCE [LARGE SCALE GENOMIC DNA]</scope>
    <source>
        <strain evidence="4 5">NRRL 3301</strain>
    </source>
</reference>
<dbReference type="GO" id="GO:0005739">
    <property type="term" value="C:mitochondrion"/>
    <property type="evidence" value="ECO:0007669"/>
    <property type="project" value="TreeGrafter"/>
</dbReference>
<evidence type="ECO:0000256" key="1">
    <source>
        <dbReference type="SAM" id="Coils"/>
    </source>
</evidence>
<accession>A0A1X2GYF3</accession>
<feature type="domain" description="Pleckstrin homology" evidence="3">
    <location>
        <begin position="406"/>
        <end position="515"/>
    </location>
</feature>
<dbReference type="GO" id="GO:0015631">
    <property type="term" value="F:tubulin binding"/>
    <property type="evidence" value="ECO:0007669"/>
    <property type="project" value="TreeGrafter"/>
</dbReference>
<dbReference type="AlphaFoldDB" id="A0A1X2GYF3"/>
<dbReference type="GO" id="GO:0005543">
    <property type="term" value="F:phospholipid binding"/>
    <property type="evidence" value="ECO:0007669"/>
    <property type="project" value="InterPro"/>
</dbReference>
<feature type="coiled-coil region" evidence="1">
    <location>
        <begin position="169"/>
        <end position="203"/>
    </location>
</feature>
<dbReference type="GO" id="GO:0000226">
    <property type="term" value="P:microtubule cytoskeleton organization"/>
    <property type="evidence" value="ECO:0007669"/>
    <property type="project" value="TreeGrafter"/>
</dbReference>
<feature type="compositionally biased region" description="Low complexity" evidence="2">
    <location>
        <begin position="117"/>
        <end position="127"/>
    </location>
</feature>
<evidence type="ECO:0000313" key="5">
    <source>
        <dbReference type="Proteomes" id="UP000242146"/>
    </source>
</evidence>
<evidence type="ECO:0000256" key="2">
    <source>
        <dbReference type="SAM" id="MobiDB-lite"/>
    </source>
</evidence>
<sequence length="618" mass="69502">MSLRTLTVEKEDANQTIEQLTSQLRQTTSVLDNSKEEIWNLELTKQDMVQQQDKLQRQLQRALVNYQHLAQQEAEVRLELEQLKQQHLHCQDSLEQAKHDQIDLAITKRRLAALQQQLHQQQTRAEQMPTSSLSHQPLPRSSLPPLAISPSQSMPPAQHQHDHWQLPAHVQQQAALARAEDTIQALQAALEHERAKRSEMEQLWRDAQDTIENACQSPLPPPAAPAPRNPTKDYLTALLPSHMLLPAPDTSLLLETISPTDSALPGSVHSPSSTPSLPAFSLSEELSMADAKQQEASAKGYTDVGLCVAALPCHSNLDELEAYEALAFGSLITTGSYIYEPMRRRVSSSTSPRSPATETAVPSAPSLSSSLGPQAIPAHPAPKVNLAFPPPQLDDEPDQPLAHNSVRALTTTMIGSWMWKYSRKWMGSGLSHKRNKRFVWLHPYSNTLYWSTAEPGLHRQEGRTKSVLVDSFMIIDDCPNQVPSFYIQAERRHIKIQCLDEVSYRAWFKSLKYLLIDVPPTTPPVVDPVPATLHADAHPLPVPRSRRPQTQEETQAKNQRRLTKLLKYHNHFYAAPPSPPPAVDEVPQPQKHQRHSTFYPNASAFKPHHSSKRKTIYF</sequence>
<dbReference type="Pfam" id="PF12814">
    <property type="entry name" value="Mcp5_PH"/>
    <property type="match status" value="1"/>
</dbReference>
<dbReference type="PANTHER" id="PTHR28190">
    <property type="entry name" value="NUCLEAR MIGRATION PROTEIN NUM1"/>
    <property type="match status" value="1"/>
</dbReference>
<dbReference type="GO" id="GO:0005938">
    <property type="term" value="C:cell cortex"/>
    <property type="evidence" value="ECO:0007669"/>
    <property type="project" value="InterPro"/>
</dbReference>
<dbReference type="OrthoDB" id="2149224at2759"/>
<dbReference type="SUPFAM" id="SSF50729">
    <property type="entry name" value="PH domain-like"/>
    <property type="match status" value="1"/>
</dbReference>
<feature type="region of interest" description="Disordered" evidence="2">
    <location>
        <begin position="533"/>
        <end position="558"/>
    </location>
</feature>
<keyword evidence="1" id="KW-0175">Coiled coil</keyword>
<evidence type="ECO:0000259" key="3">
    <source>
        <dbReference type="Pfam" id="PF12814"/>
    </source>
</evidence>
<keyword evidence="5" id="KW-1185">Reference proteome</keyword>
<dbReference type="InterPro" id="IPR053005">
    <property type="entry name" value="Nuclear_Pos-Cytoskel_Interact"/>
</dbReference>
<name>A0A1X2GYF3_9FUNG</name>
<dbReference type="InterPro" id="IPR024774">
    <property type="entry name" value="PH_dom-Mcp5-type"/>
</dbReference>
<protein>
    <recommendedName>
        <fullName evidence="3">Pleckstrin homology domain-containing protein</fullName>
    </recommendedName>
</protein>
<organism evidence="4 5">
    <name type="scientific">Hesseltinella vesiculosa</name>
    <dbReference type="NCBI Taxonomy" id="101127"/>
    <lineage>
        <taxon>Eukaryota</taxon>
        <taxon>Fungi</taxon>
        <taxon>Fungi incertae sedis</taxon>
        <taxon>Mucoromycota</taxon>
        <taxon>Mucoromycotina</taxon>
        <taxon>Mucoromycetes</taxon>
        <taxon>Mucorales</taxon>
        <taxon>Cunninghamellaceae</taxon>
        <taxon>Hesseltinella</taxon>
    </lineage>
</organism>
<dbReference type="EMBL" id="MCGT01000001">
    <property type="protein sequence ID" value="ORX62674.1"/>
    <property type="molecule type" value="Genomic_DNA"/>
</dbReference>
<gene>
    <name evidence="4" type="ORF">DM01DRAFT_1387613</name>
</gene>
<comment type="caution">
    <text evidence="4">The sequence shown here is derived from an EMBL/GenBank/DDBJ whole genome shotgun (WGS) entry which is preliminary data.</text>
</comment>